<dbReference type="EMBL" id="CM008048">
    <property type="protein sequence ID" value="PVH62051.1"/>
    <property type="molecule type" value="Genomic_DNA"/>
</dbReference>
<protein>
    <submittedName>
        <fullName evidence="2">Uncharacterized protein</fullName>
    </submittedName>
</protein>
<evidence type="ECO:0000313" key="2">
    <source>
        <dbReference type="EMBL" id="PVH62051.1"/>
    </source>
</evidence>
<accession>A0A2T8KIQ7</accession>
<proteinExistence type="predicted"/>
<sequence length="101" mass="11240">MRQELNFNLCHQTKTHQNGQVKSSKSPPESSVEGKGNSSKHHGQKGHRAGAATLEGLYPPKGKNAQLDKAWSRFQNMSTWHGNTGARCLPSSANNPRHRYY</sequence>
<evidence type="ECO:0000256" key="1">
    <source>
        <dbReference type="SAM" id="MobiDB-lite"/>
    </source>
</evidence>
<gene>
    <name evidence="2" type="ORF">PAHAL_3G193100</name>
</gene>
<dbReference type="Gramene" id="PVH62051">
    <property type="protein sequence ID" value="PVH62051"/>
    <property type="gene ID" value="PAHAL_3G193100"/>
</dbReference>
<reference evidence="2" key="1">
    <citation type="submission" date="2018-04" db="EMBL/GenBank/DDBJ databases">
        <title>WGS assembly of Panicum hallii.</title>
        <authorList>
            <person name="Lovell J."/>
            <person name="Jenkins J."/>
            <person name="Lowry D."/>
            <person name="Mamidi S."/>
            <person name="Sreedasyam A."/>
            <person name="Weng X."/>
            <person name="Barry K."/>
            <person name="Bonette J."/>
            <person name="Campitelli B."/>
            <person name="Daum C."/>
            <person name="Gordon S."/>
            <person name="Gould B."/>
            <person name="Lipzen A."/>
            <person name="Macqueen A."/>
            <person name="Palacio-Mejia J."/>
            <person name="Plott C."/>
            <person name="Shakirov E."/>
            <person name="Shu S."/>
            <person name="Yoshinaga Y."/>
            <person name="Zane M."/>
            <person name="Rokhsar D."/>
            <person name="Grimwood J."/>
            <person name="Schmutz J."/>
            <person name="Juenger T."/>
        </authorList>
    </citation>
    <scope>NUCLEOTIDE SEQUENCE [LARGE SCALE GENOMIC DNA]</scope>
    <source>
        <strain evidence="2">FIL2</strain>
    </source>
</reference>
<feature type="region of interest" description="Disordered" evidence="1">
    <location>
        <begin position="79"/>
        <end position="101"/>
    </location>
</feature>
<feature type="compositionally biased region" description="Polar residues" evidence="1">
    <location>
        <begin position="1"/>
        <end position="20"/>
    </location>
</feature>
<dbReference type="AlphaFoldDB" id="A0A2T8KIQ7"/>
<feature type="compositionally biased region" description="Basic residues" evidence="1">
    <location>
        <begin position="38"/>
        <end position="48"/>
    </location>
</feature>
<feature type="compositionally biased region" description="Low complexity" evidence="1">
    <location>
        <begin position="21"/>
        <end position="33"/>
    </location>
</feature>
<dbReference type="Proteomes" id="UP000243499">
    <property type="component" value="Chromosome 3"/>
</dbReference>
<name>A0A2T8KIQ7_9POAL</name>
<organism evidence="2">
    <name type="scientific">Panicum hallii</name>
    <dbReference type="NCBI Taxonomy" id="206008"/>
    <lineage>
        <taxon>Eukaryota</taxon>
        <taxon>Viridiplantae</taxon>
        <taxon>Streptophyta</taxon>
        <taxon>Embryophyta</taxon>
        <taxon>Tracheophyta</taxon>
        <taxon>Spermatophyta</taxon>
        <taxon>Magnoliopsida</taxon>
        <taxon>Liliopsida</taxon>
        <taxon>Poales</taxon>
        <taxon>Poaceae</taxon>
        <taxon>PACMAD clade</taxon>
        <taxon>Panicoideae</taxon>
        <taxon>Panicodae</taxon>
        <taxon>Paniceae</taxon>
        <taxon>Panicinae</taxon>
        <taxon>Panicum</taxon>
        <taxon>Panicum sect. Panicum</taxon>
    </lineage>
</organism>
<feature type="region of interest" description="Disordered" evidence="1">
    <location>
        <begin position="1"/>
        <end position="61"/>
    </location>
</feature>